<accession>A0A409Y225</accession>
<dbReference type="EMBL" id="NHYE01001295">
    <property type="protein sequence ID" value="PPQ97070.1"/>
    <property type="molecule type" value="Genomic_DNA"/>
</dbReference>
<comment type="caution">
    <text evidence="1">The sequence shown here is derived from an EMBL/GenBank/DDBJ whole genome shotgun (WGS) entry which is preliminary data.</text>
</comment>
<reference evidence="1 2" key="1">
    <citation type="journal article" date="2018" name="Evol. Lett.">
        <title>Horizontal gene cluster transfer increased hallucinogenic mushroom diversity.</title>
        <authorList>
            <person name="Reynolds H.T."/>
            <person name="Vijayakumar V."/>
            <person name="Gluck-Thaler E."/>
            <person name="Korotkin H.B."/>
            <person name="Matheny P.B."/>
            <person name="Slot J.C."/>
        </authorList>
    </citation>
    <scope>NUCLEOTIDE SEQUENCE [LARGE SCALE GENOMIC DNA]</scope>
    <source>
        <strain evidence="1 2">SRW20</strain>
    </source>
</reference>
<organism evidence="1 2">
    <name type="scientific">Gymnopilus dilepis</name>
    <dbReference type="NCBI Taxonomy" id="231916"/>
    <lineage>
        <taxon>Eukaryota</taxon>
        <taxon>Fungi</taxon>
        <taxon>Dikarya</taxon>
        <taxon>Basidiomycota</taxon>
        <taxon>Agaricomycotina</taxon>
        <taxon>Agaricomycetes</taxon>
        <taxon>Agaricomycetidae</taxon>
        <taxon>Agaricales</taxon>
        <taxon>Agaricineae</taxon>
        <taxon>Hymenogastraceae</taxon>
        <taxon>Gymnopilus</taxon>
    </lineage>
</organism>
<dbReference type="OrthoDB" id="3046414at2759"/>
<dbReference type="InParanoid" id="A0A409Y225"/>
<name>A0A409Y225_9AGAR</name>
<proteinExistence type="predicted"/>
<protein>
    <recommendedName>
        <fullName evidence="3">F-box domain-containing protein</fullName>
    </recommendedName>
</protein>
<gene>
    <name evidence="1" type="ORF">CVT26_001252</name>
</gene>
<keyword evidence="2" id="KW-1185">Reference proteome</keyword>
<evidence type="ECO:0000313" key="2">
    <source>
        <dbReference type="Proteomes" id="UP000284706"/>
    </source>
</evidence>
<evidence type="ECO:0000313" key="1">
    <source>
        <dbReference type="EMBL" id="PPQ97070.1"/>
    </source>
</evidence>
<sequence>MPNAQQRRNASRVSFMESMFLRRDSKFIIDFFDSWTLQDIIALGKVNRMCHRIVELYARMKWNLQELITYYFSNPQQVMYMLEEEEHVLFGPAIFSFFDRRPFQSWPIDICIRVDSMGKFIPWLKREGYTYVDGPPGIASFETGVLGELMQTPDIKLKSTGDRNSSEEDRAAWGPYIFAKDATQAIRIKVYVVRCEPYRHILSLRATGMMNYVKNGYAVSLFPRSTFIHRRSFISRQDDIRLSFQARNEHFWLELNKGIFHVETIGLTHKPYGNVEIGRRYVGDADSWIISAYVSDEAEYPCQEEGPSFEVLDWTSATTRVDSFLRIGEPEIWSFELVLLKGDVSLILTFFDNCEPREVFALSSANKRLHSIVRFYARRKWSIKAFIGGFVRHPLSMLELLNDGDGIIFGPAVTKFFDRTLTRPSTIDICVHGRLLEQLLSLLEEEGYSYAGWDRRTINLEHYLWSKYAGTPTYDLRSSGERNHDEAHRSAWGPYEFARYSSEGTNRIKLHVVRCEPYRHILSLHSTGLMNMISWNRAISLFPISTFVYRRSFISAQDAIPAKQHTSDYKIWFDKYAASYNIDIIGFTHKVYNNVETGQRFVGDHFCWIIPYPTDDEYQNMHQQFKEFNGLSFEAIDWRSGATRPESYLRIGEPRIWSRWGELRDIQIHHQE</sequence>
<dbReference type="AlphaFoldDB" id="A0A409Y225"/>
<evidence type="ECO:0008006" key="3">
    <source>
        <dbReference type="Google" id="ProtNLM"/>
    </source>
</evidence>
<dbReference type="Proteomes" id="UP000284706">
    <property type="component" value="Unassembled WGS sequence"/>
</dbReference>